<dbReference type="FunFam" id="3.40.50.300:FF:001384">
    <property type="entry name" value="Midasin"/>
    <property type="match status" value="1"/>
</dbReference>
<reference evidence="4" key="1">
    <citation type="submission" date="2020-07" db="EMBL/GenBank/DDBJ databases">
        <title>Ethylene signaling mediates host invasion by parasitic plants.</title>
        <authorList>
            <person name="Yoshida S."/>
        </authorList>
    </citation>
    <scope>NUCLEOTIDE SEQUENCE</scope>
    <source>
        <strain evidence="4">Okayama</strain>
    </source>
</reference>
<dbReference type="GO" id="GO:0000055">
    <property type="term" value="P:ribosomal large subunit export from nucleus"/>
    <property type="evidence" value="ECO:0007669"/>
    <property type="project" value="TreeGrafter"/>
</dbReference>
<dbReference type="GO" id="GO:0005634">
    <property type="term" value="C:nucleus"/>
    <property type="evidence" value="ECO:0007669"/>
    <property type="project" value="TreeGrafter"/>
</dbReference>
<keyword evidence="5" id="KW-1185">Reference proteome</keyword>
<evidence type="ECO:0000313" key="4">
    <source>
        <dbReference type="EMBL" id="GFQ03815.1"/>
    </source>
</evidence>
<organism evidence="4 5">
    <name type="scientific">Phtheirospermum japonicum</name>
    <dbReference type="NCBI Taxonomy" id="374723"/>
    <lineage>
        <taxon>Eukaryota</taxon>
        <taxon>Viridiplantae</taxon>
        <taxon>Streptophyta</taxon>
        <taxon>Embryophyta</taxon>
        <taxon>Tracheophyta</taxon>
        <taxon>Spermatophyta</taxon>
        <taxon>Magnoliopsida</taxon>
        <taxon>eudicotyledons</taxon>
        <taxon>Gunneridae</taxon>
        <taxon>Pentapetalae</taxon>
        <taxon>asterids</taxon>
        <taxon>lamiids</taxon>
        <taxon>Lamiales</taxon>
        <taxon>Orobanchaceae</taxon>
        <taxon>Orobanchaceae incertae sedis</taxon>
        <taxon>Phtheirospermum</taxon>
    </lineage>
</organism>
<dbReference type="GO" id="GO:0016887">
    <property type="term" value="F:ATP hydrolysis activity"/>
    <property type="evidence" value="ECO:0007669"/>
    <property type="project" value="InterPro"/>
</dbReference>
<dbReference type="Proteomes" id="UP000653305">
    <property type="component" value="Unassembled WGS sequence"/>
</dbReference>
<dbReference type="GO" id="GO:0005524">
    <property type="term" value="F:ATP binding"/>
    <property type="evidence" value="ECO:0007669"/>
    <property type="project" value="UniProtKB-KW"/>
</dbReference>
<dbReference type="InterPro" id="IPR027417">
    <property type="entry name" value="P-loop_NTPase"/>
</dbReference>
<dbReference type="InterPro" id="IPR003593">
    <property type="entry name" value="AAA+_ATPase"/>
</dbReference>
<dbReference type="PANTHER" id="PTHR48103:SF2">
    <property type="entry name" value="MIDASIN"/>
    <property type="match status" value="1"/>
</dbReference>
<dbReference type="InterPro" id="IPR040848">
    <property type="entry name" value="AAA_lid_7"/>
</dbReference>
<keyword evidence="1" id="KW-0547">Nucleotide-binding</keyword>
<accession>A0A830D5M8</accession>
<evidence type="ECO:0000313" key="5">
    <source>
        <dbReference type="Proteomes" id="UP000653305"/>
    </source>
</evidence>
<feature type="domain" description="AAA+ ATPase" evidence="3">
    <location>
        <begin position="165"/>
        <end position="346"/>
    </location>
</feature>
<dbReference type="OrthoDB" id="5186at2759"/>
<evidence type="ECO:0000256" key="2">
    <source>
        <dbReference type="ARBA" id="ARBA00022840"/>
    </source>
</evidence>
<dbReference type="GO" id="GO:0000027">
    <property type="term" value="P:ribosomal large subunit assembly"/>
    <property type="evidence" value="ECO:0007669"/>
    <property type="project" value="TreeGrafter"/>
</dbReference>
<dbReference type="SUPFAM" id="SSF52540">
    <property type="entry name" value="P-loop containing nucleoside triphosphate hydrolases"/>
    <property type="match status" value="2"/>
</dbReference>
<keyword evidence="2" id="KW-0067">ATP-binding</keyword>
<dbReference type="SMART" id="SM00382">
    <property type="entry name" value="AAA"/>
    <property type="match status" value="2"/>
</dbReference>
<protein>
    <submittedName>
        <fullName evidence="4">Midasin</fullName>
    </submittedName>
</protein>
<dbReference type="GO" id="GO:0030687">
    <property type="term" value="C:preribosome, large subunit precursor"/>
    <property type="evidence" value="ECO:0007669"/>
    <property type="project" value="TreeGrafter"/>
</dbReference>
<name>A0A830D5M8_9LAMI</name>
<feature type="domain" description="AAA+ ATPase" evidence="3">
    <location>
        <begin position="475"/>
        <end position="783"/>
    </location>
</feature>
<comment type="caution">
    <text evidence="4">The sequence shown here is derived from an EMBL/GenBank/DDBJ whole genome shotgun (WGS) entry which is preliminary data.</text>
</comment>
<dbReference type="EMBL" id="BMAC01000873">
    <property type="protein sequence ID" value="GFQ03815.1"/>
    <property type="molecule type" value="Genomic_DNA"/>
</dbReference>
<dbReference type="FunFam" id="3.40.50.300:FF:001861">
    <property type="entry name" value="Midasin"/>
    <property type="match status" value="1"/>
</dbReference>
<dbReference type="InterPro" id="IPR011704">
    <property type="entry name" value="ATPase_dyneun-rel_AAA"/>
</dbReference>
<dbReference type="AlphaFoldDB" id="A0A830D5M8"/>
<evidence type="ECO:0000256" key="1">
    <source>
        <dbReference type="ARBA" id="ARBA00022741"/>
    </source>
</evidence>
<gene>
    <name evidence="4" type="ORF">PHJA_002525300</name>
</gene>
<dbReference type="PANTHER" id="PTHR48103">
    <property type="entry name" value="MIDASIN-RELATED"/>
    <property type="match status" value="1"/>
</dbReference>
<dbReference type="CDD" id="cd00009">
    <property type="entry name" value="AAA"/>
    <property type="match status" value="1"/>
</dbReference>
<sequence length="1178" mass="133151">MALRKQPTPPLPPSQSCYGLAPTLSVDPHLFSIRFLISSSTKYILISSSSLSSESITFLSAGTNISKFEAAELRLKCLSFLLEKLKEYKPSFDSSNLEGLEFYGWSDPGSLAVLNQSDNMECDDLFGIHPFYIAKGIDCSGAEGFEFRAPTTRRNASRVLRAMQLNRPVLLEGSPGVGKTSLIAAIGRFSGHTVVRINLSEQTDIMDLLGSDLPVESDEGIQFAWSDGILLQALKKGSWVLLDELNLAPQSVLEGLNAILDHRAEVFIPELGHSFKCPPSFRVFACQNPTYQGGGRKGLPKSFLNRFTKVYVDELVDEDYLSICTSQFPSIERSLLSKLVVFNKRLHQETMVHHKFGQDGSPWEFNLRDVIRSCQIIQGASEKSKFDCFLSSIYLQRMRTSADRKEVLKLYEEIFGVKPFINPHPRVKLNSYSVVVGDVSIERFLCQSSGMFSDNLKILPGLRHSLEAVGQCVKHQWLCILVGPPSSGKTSLIRLLAELTGNVVNELNLSSATDISELLGCFEQYNASRHYHLAIAQVERYMNEYSNLQLELSLEAFIRRKDLATRWLAFLSHINSSSAFIDDPRMSDSVPQLVQIIEQLKLDIDKQTLPLSWSQKDLDRTLSMIRKLEEDHQKRLHSVKFEWVTGILIKAIENGEWIVLENANLCNPTVLDRINSLVEQSGSITINECGTVEGNPVVVHPHPRFRMFLTVNPSYGEVSRAMRNRGVEIYLMQPWWLRDPICGNDVDEIELREVKRFIALCGIPVGKLVDMMAKGHIYAKHEGSSLDVSITYLELSRWVQLFQRLIQNGNQPAWSIQISWEHTYLSSFGEGKGKDVVSRAAVSFLSVSELYKFTSSEDCLLCLPGGWPAPLKLRDYVSYSKEACVRQNIMYLESVGSQIASQMFRGALNRGSKGKTPLAGGSKMIYLMDATLLHRLTYFNDSNGVLESSGAQNELELVVAQKKLAFAADWVIEQATESDYRLYIYWFEWFGSRLQPFFSFFNGFSVLLKTELKHSIWTRIFELRRELMSQSASNRDSAYLPILSIELINGCPSVGVLNSCRLLINLIKCVGSLRLSLQQWSVESSYSHNFKTQPFEPVLTSLRRVEEKVLDLLVESPSFDVLFKAYRDLFEHHTLFWHSVISSQTECRLISWRSLMKDAVKLQGICPAEAELFQASFW</sequence>
<dbReference type="Pfam" id="PF17867">
    <property type="entry name" value="AAA_lid_7"/>
    <property type="match status" value="1"/>
</dbReference>
<proteinExistence type="predicted"/>
<dbReference type="Gene3D" id="3.40.50.300">
    <property type="entry name" value="P-loop containing nucleotide triphosphate hydrolases"/>
    <property type="match status" value="3"/>
</dbReference>
<evidence type="ECO:0000259" key="3">
    <source>
        <dbReference type="SMART" id="SM00382"/>
    </source>
</evidence>
<dbReference type="Pfam" id="PF07728">
    <property type="entry name" value="AAA_5"/>
    <property type="match status" value="1"/>
</dbReference>